<proteinExistence type="predicted"/>
<name>A0A3N1DAZ0_9ACTN</name>
<reference evidence="2 3" key="1">
    <citation type="submission" date="2018-11" db="EMBL/GenBank/DDBJ databases">
        <title>Sequencing the genomes of 1000 actinobacteria strains.</title>
        <authorList>
            <person name="Klenk H.-P."/>
        </authorList>
    </citation>
    <scope>NUCLEOTIDE SEQUENCE [LARGE SCALE GENOMIC DNA]</scope>
    <source>
        <strain evidence="2 3">DSM 44254</strain>
    </source>
</reference>
<comment type="caution">
    <text evidence="2">The sequence shown here is derived from an EMBL/GenBank/DDBJ whole genome shotgun (WGS) entry which is preliminary data.</text>
</comment>
<evidence type="ECO:0000313" key="2">
    <source>
        <dbReference type="EMBL" id="ROO90636.1"/>
    </source>
</evidence>
<dbReference type="EMBL" id="RJKE01000001">
    <property type="protein sequence ID" value="ROO90636.1"/>
    <property type="molecule type" value="Genomic_DNA"/>
</dbReference>
<evidence type="ECO:0000313" key="3">
    <source>
        <dbReference type="Proteomes" id="UP000272400"/>
    </source>
</evidence>
<keyword evidence="1" id="KW-0732">Signal</keyword>
<feature type="signal peptide" evidence="1">
    <location>
        <begin position="1"/>
        <end position="31"/>
    </location>
</feature>
<dbReference type="AlphaFoldDB" id="A0A3N1DAZ0"/>
<accession>A0A3N1DAZ0</accession>
<organism evidence="2 3">
    <name type="scientific">Actinocorallia herbida</name>
    <dbReference type="NCBI Taxonomy" id="58109"/>
    <lineage>
        <taxon>Bacteria</taxon>
        <taxon>Bacillati</taxon>
        <taxon>Actinomycetota</taxon>
        <taxon>Actinomycetes</taxon>
        <taxon>Streptosporangiales</taxon>
        <taxon>Thermomonosporaceae</taxon>
        <taxon>Actinocorallia</taxon>
    </lineage>
</organism>
<protein>
    <recommendedName>
        <fullName evidence="4">Carboxypeptidase family protein</fullName>
    </recommendedName>
</protein>
<gene>
    <name evidence="2" type="ORF">EDD29_8369</name>
</gene>
<feature type="chain" id="PRO_5018079493" description="Carboxypeptidase family protein" evidence="1">
    <location>
        <begin position="32"/>
        <end position="266"/>
    </location>
</feature>
<evidence type="ECO:0000256" key="1">
    <source>
        <dbReference type="SAM" id="SignalP"/>
    </source>
</evidence>
<evidence type="ECO:0008006" key="4">
    <source>
        <dbReference type="Google" id="ProtNLM"/>
    </source>
</evidence>
<sequence length="266" mass="28973">MVSMRGLFVRSVGLVAALAGVGAVVAPAAAAAPGDGLIATYLIRPPATDPVNTWGNGPVSITPMQPVRTAPITLTGRLVTDQNVLSGALVTLRTDAGAVVAEAWTDATGTYTFKPVLKDFTSDFKVTYAGNSTIAPAEGDLTRFDALYKTRIAGVKVFKEKAKKKQPKVFMSGRIQRWVYGEWQTTGLTRMKDCRLIPEFRAKGKSTWQRKPPVNCTPDGRFSLPVARPLGSTKGHWRLWLIRTDNGQVQSQRHWASTSKAVYLNR</sequence>
<dbReference type="Proteomes" id="UP000272400">
    <property type="component" value="Unassembled WGS sequence"/>
</dbReference>
<keyword evidence="3" id="KW-1185">Reference proteome</keyword>